<evidence type="ECO:0000256" key="2">
    <source>
        <dbReference type="SAM" id="MobiDB-lite"/>
    </source>
</evidence>
<dbReference type="Proteomes" id="UP001161017">
    <property type="component" value="Unassembled WGS sequence"/>
</dbReference>
<dbReference type="InterPro" id="IPR052618">
    <property type="entry name" value="ComplexI_NDUFA12"/>
</dbReference>
<gene>
    <name evidence="3" type="ORF">OHK93_000697</name>
</gene>
<feature type="compositionally biased region" description="Basic and acidic residues" evidence="2">
    <location>
        <begin position="136"/>
        <end position="168"/>
    </location>
</feature>
<dbReference type="GO" id="GO:0045271">
    <property type="term" value="C:respiratory chain complex I"/>
    <property type="evidence" value="ECO:0007669"/>
    <property type="project" value="InterPro"/>
</dbReference>
<feature type="compositionally biased region" description="Gly residues" evidence="2">
    <location>
        <begin position="124"/>
        <end position="135"/>
    </location>
</feature>
<evidence type="ECO:0008006" key="5">
    <source>
        <dbReference type="Google" id="ProtNLM"/>
    </source>
</evidence>
<dbReference type="Pfam" id="PF05071">
    <property type="entry name" value="NDUFA12"/>
    <property type="match status" value="1"/>
</dbReference>
<dbReference type="GO" id="GO:0032981">
    <property type="term" value="P:mitochondrial respiratory chain complex I assembly"/>
    <property type="evidence" value="ECO:0007669"/>
    <property type="project" value="TreeGrafter"/>
</dbReference>
<keyword evidence="4" id="KW-1185">Reference proteome</keyword>
<sequence length="186" mass="21125">MSSLGVSWRQKCEVLDTMLLALRSRPRTDLVGNSYYYFRPTLSSPHRRILQPSVRTHFSDVNITPQWHQWLRHTRASPPSLYEQQQDVIRQQQLKMLAKAADERWESKASVLDAPRRGNQELGVGDGEGGVGTVGRRGESAEVDVKEEVSNAKGKEKENPWKKQETKGPGEAYQPESWTPMGPAKR</sequence>
<evidence type="ECO:0000313" key="3">
    <source>
        <dbReference type="EMBL" id="MDI1485559.1"/>
    </source>
</evidence>
<comment type="similarity">
    <text evidence="1">Belongs to the complex I NDUFA12 subunit family.</text>
</comment>
<dbReference type="AlphaFoldDB" id="A0AA43QH53"/>
<protein>
    <recommendedName>
        <fullName evidence="5">NADH dehydrogenase [ubiquinone] 1 alpha subcomplex subunit</fullName>
    </recommendedName>
</protein>
<organism evidence="3 4">
    <name type="scientific">Ramalina farinacea</name>
    <dbReference type="NCBI Taxonomy" id="258253"/>
    <lineage>
        <taxon>Eukaryota</taxon>
        <taxon>Fungi</taxon>
        <taxon>Dikarya</taxon>
        <taxon>Ascomycota</taxon>
        <taxon>Pezizomycotina</taxon>
        <taxon>Lecanoromycetes</taxon>
        <taxon>OSLEUM clade</taxon>
        <taxon>Lecanoromycetidae</taxon>
        <taxon>Lecanorales</taxon>
        <taxon>Lecanorineae</taxon>
        <taxon>Ramalinaceae</taxon>
        <taxon>Ramalina</taxon>
    </lineage>
</organism>
<accession>A0AA43QH53</accession>
<evidence type="ECO:0000256" key="1">
    <source>
        <dbReference type="ARBA" id="ARBA00007355"/>
    </source>
</evidence>
<feature type="region of interest" description="Disordered" evidence="2">
    <location>
        <begin position="108"/>
        <end position="186"/>
    </location>
</feature>
<reference evidence="3" key="1">
    <citation type="journal article" date="2023" name="Genome Biol. Evol.">
        <title>First Whole Genome Sequence and Flow Cytometry Genome Size Data for the Lichen-Forming Fungus Ramalina farinacea (Ascomycota).</title>
        <authorList>
            <person name="Llewellyn T."/>
            <person name="Mian S."/>
            <person name="Hill R."/>
            <person name="Leitch I.J."/>
            <person name="Gaya E."/>
        </authorList>
    </citation>
    <scope>NUCLEOTIDE SEQUENCE</scope>
    <source>
        <strain evidence="3">LIQ254RAFAR</strain>
    </source>
</reference>
<evidence type="ECO:0000313" key="4">
    <source>
        <dbReference type="Proteomes" id="UP001161017"/>
    </source>
</evidence>
<name>A0AA43QH53_9LECA</name>
<comment type="caution">
    <text evidence="3">The sequence shown here is derived from an EMBL/GenBank/DDBJ whole genome shotgun (WGS) entry which is preliminary data.</text>
</comment>
<dbReference type="GO" id="GO:0005739">
    <property type="term" value="C:mitochondrion"/>
    <property type="evidence" value="ECO:0007669"/>
    <property type="project" value="TreeGrafter"/>
</dbReference>
<proteinExistence type="inferred from homology"/>
<dbReference type="EMBL" id="JAPUFD010000001">
    <property type="protein sequence ID" value="MDI1485559.1"/>
    <property type="molecule type" value="Genomic_DNA"/>
</dbReference>
<dbReference type="PANTHER" id="PTHR32470">
    <property type="entry name" value="ADH DEHYDROGENASE [UBIQUINONE] 1 ALPHA SUBCOMPLEX ASSEMBLY FACTOR 2"/>
    <property type="match status" value="1"/>
</dbReference>
<dbReference type="PANTHER" id="PTHR32470:SF2">
    <property type="entry name" value="NADH DEHYDROGENASE [UBIQUINONE] 1 ALPHA SUBCOMPLEX ASSEMBLY FACTOR 2"/>
    <property type="match status" value="1"/>
</dbReference>
<dbReference type="InterPro" id="IPR007763">
    <property type="entry name" value="NDUFA12"/>
</dbReference>